<proteinExistence type="predicted"/>
<evidence type="ECO:0000313" key="2">
    <source>
        <dbReference type="WBParaSite" id="maker-uti_cns_0048261-snap-gene-0.8-mRNA-1"/>
    </source>
</evidence>
<dbReference type="Proteomes" id="UP000095280">
    <property type="component" value="Unplaced"/>
</dbReference>
<reference evidence="2" key="1">
    <citation type="submission" date="2016-11" db="UniProtKB">
        <authorList>
            <consortium name="WormBaseParasite"/>
        </authorList>
    </citation>
    <scope>IDENTIFICATION</scope>
</reference>
<organism evidence="1 2">
    <name type="scientific">Macrostomum lignano</name>
    <dbReference type="NCBI Taxonomy" id="282301"/>
    <lineage>
        <taxon>Eukaryota</taxon>
        <taxon>Metazoa</taxon>
        <taxon>Spiralia</taxon>
        <taxon>Lophotrochozoa</taxon>
        <taxon>Platyhelminthes</taxon>
        <taxon>Rhabditophora</taxon>
        <taxon>Macrostomorpha</taxon>
        <taxon>Macrostomida</taxon>
        <taxon>Macrostomidae</taxon>
        <taxon>Macrostomum</taxon>
    </lineage>
</organism>
<protein>
    <submittedName>
        <fullName evidence="2">SRCR domain-containing protein</fullName>
    </submittedName>
</protein>
<evidence type="ECO:0000313" key="1">
    <source>
        <dbReference type="Proteomes" id="UP000095280"/>
    </source>
</evidence>
<sequence length="152" mass="17287">RLYITPNSIADCWQSSSYSQSVRAESTCFKNYNQLTVPIGTSSFFRSDIGLDWVTGTGDHWFAVRLRHREIVTSVTVWNKETLRNSDQQANLLTQSDNIEVWLSSKLFDFGSEHCFAGDLPLAIETPTWHQCGVTNLTATTVFCHNYQVRDS</sequence>
<keyword evidence="1" id="KW-1185">Reference proteome</keyword>
<accession>A0A1I8JKH7</accession>
<dbReference type="WBParaSite" id="maker-uti_cns_0048261-snap-gene-0.8-mRNA-1">
    <property type="protein sequence ID" value="maker-uti_cns_0048261-snap-gene-0.8-mRNA-1"/>
    <property type="gene ID" value="maker-uti_cns_0048261-snap-gene-0.8"/>
</dbReference>
<name>A0A1I8JKH7_9PLAT</name>
<dbReference type="AlphaFoldDB" id="A0A1I8JKH7"/>